<sequence>MGPPARLVAAFTWAQKSVEWVDEQGHVEWLKKWHRVPWSSWFSGFGCAEMALSMIASALAKQTGKTVVPFSQSYQFEIANKARLASRECLEDHVCQHQDILRLLDDANRKKLKILEDSCEKPSEDLWTFLLDKKYDIFILEKYLEVVNDPAAIYASLVEHVQSLIEPVSVYDAAWMTYEENERDFRGEMIANRNANSTVAAHEVHSVNLSDWTPLLSDIEQKNYQQYLQSLGQDSLPRHEREIRGVCVGQDPVFMNMSGSPSKLPAFTTDSTKRIMLTDRDRWLTAAEKVAVTGFPVHKDLAEAAMVPAISLRDVQSWHRGCGNGMIIGNVGMVVLSVLASVRPTAAWKEVEAMAIEQQEMLGIPAQLKYHGGWKKWRLEVGETTHSFLDKTQALQVSKWVGECMVRLESSSNHSLTAELKEAGLKAKRSKQDLVKAVLRLRYKAASHPCICCTGVKAGIPLYKP</sequence>
<organism evidence="1 2">
    <name type="scientific">Durusdinium trenchii</name>
    <dbReference type="NCBI Taxonomy" id="1381693"/>
    <lineage>
        <taxon>Eukaryota</taxon>
        <taxon>Sar</taxon>
        <taxon>Alveolata</taxon>
        <taxon>Dinophyceae</taxon>
        <taxon>Suessiales</taxon>
        <taxon>Symbiodiniaceae</taxon>
        <taxon>Durusdinium</taxon>
    </lineage>
</organism>
<dbReference type="EMBL" id="CAXAMN010022740">
    <property type="protein sequence ID" value="CAK9072425.1"/>
    <property type="molecule type" value="Genomic_DNA"/>
</dbReference>
<name>A0ABP0PCK5_9DINO</name>
<evidence type="ECO:0008006" key="3">
    <source>
        <dbReference type="Google" id="ProtNLM"/>
    </source>
</evidence>
<evidence type="ECO:0000313" key="1">
    <source>
        <dbReference type="EMBL" id="CAK9072425.1"/>
    </source>
</evidence>
<accession>A0ABP0PCK5</accession>
<comment type="caution">
    <text evidence="1">The sequence shown here is derived from an EMBL/GenBank/DDBJ whole genome shotgun (WGS) entry which is preliminary data.</text>
</comment>
<protein>
    <recommendedName>
        <fullName evidence="3">SAP domain-containing protein</fullName>
    </recommendedName>
</protein>
<reference evidence="1 2" key="1">
    <citation type="submission" date="2024-02" db="EMBL/GenBank/DDBJ databases">
        <authorList>
            <person name="Chen Y."/>
            <person name="Shah S."/>
            <person name="Dougan E. K."/>
            <person name="Thang M."/>
            <person name="Chan C."/>
        </authorList>
    </citation>
    <scope>NUCLEOTIDE SEQUENCE [LARGE SCALE GENOMIC DNA]</scope>
</reference>
<gene>
    <name evidence="1" type="ORF">CCMP2556_LOCUS35635</name>
</gene>
<proteinExistence type="predicted"/>
<keyword evidence="2" id="KW-1185">Reference proteome</keyword>
<evidence type="ECO:0000313" key="2">
    <source>
        <dbReference type="Proteomes" id="UP001642484"/>
    </source>
</evidence>
<dbReference type="Proteomes" id="UP001642484">
    <property type="component" value="Unassembled WGS sequence"/>
</dbReference>